<accession>F7PHT8</accession>
<dbReference type="Gene3D" id="1.20.5.340">
    <property type="match status" value="1"/>
</dbReference>
<name>F7PHT8_9EURY</name>
<dbReference type="EMBL" id="AFNT02000008">
    <property type="protein sequence ID" value="ERJ06932.1"/>
    <property type="molecule type" value="Genomic_DNA"/>
</dbReference>
<proteinExistence type="predicted"/>
<dbReference type="eggNOG" id="arCOG07564">
    <property type="taxonomic scope" value="Archaea"/>
</dbReference>
<gene>
    <name evidence="4" type="ORF">HLRTI_001010</name>
    <name evidence="3" type="ORF">HTIA_0215</name>
</gene>
<dbReference type="Pfam" id="PF23991">
    <property type="entry name" value="DUF7310"/>
    <property type="match status" value="1"/>
</dbReference>
<dbReference type="HOGENOM" id="CLU_1567107_0_0_2"/>
<evidence type="ECO:0000259" key="2">
    <source>
        <dbReference type="Pfam" id="PF23991"/>
    </source>
</evidence>
<feature type="domain" description="DUF7310" evidence="2">
    <location>
        <begin position="7"/>
        <end position="89"/>
    </location>
</feature>
<dbReference type="Proteomes" id="UP000003861">
    <property type="component" value="Unassembled WGS sequence"/>
</dbReference>
<evidence type="ECO:0000313" key="4">
    <source>
        <dbReference type="EMBL" id="ERJ06932.1"/>
    </source>
</evidence>
<dbReference type="GeneID" id="25120748"/>
<dbReference type="EMBL" id="HF571520">
    <property type="protein sequence ID" value="CCQ32366.1"/>
    <property type="molecule type" value="Genomic_DNA"/>
</dbReference>
<dbReference type="OrthoDB" id="242672at2157"/>
<organism evidence="4 5">
    <name type="scientific">Halorhabdus tiamatea SARL4B</name>
    <dbReference type="NCBI Taxonomy" id="1033806"/>
    <lineage>
        <taxon>Archaea</taxon>
        <taxon>Methanobacteriati</taxon>
        <taxon>Methanobacteriota</taxon>
        <taxon>Stenosarchaea group</taxon>
        <taxon>Halobacteria</taxon>
        <taxon>Halobacteriales</taxon>
        <taxon>Haloarculaceae</taxon>
        <taxon>Halorhabdus</taxon>
    </lineage>
</organism>
<evidence type="ECO:0000256" key="1">
    <source>
        <dbReference type="SAM" id="MobiDB-lite"/>
    </source>
</evidence>
<dbReference type="RefSeq" id="WP_008525049.1">
    <property type="nucleotide sequence ID" value="NC_021921.1"/>
</dbReference>
<reference evidence="4 5" key="1">
    <citation type="journal article" date="2011" name="J. Bacteriol.">
        <title>Genome sequence of Halorhabdus tiamatea, the first archaeon isolated from a deep-sea anoxic brine lake.</title>
        <authorList>
            <person name="Antunes A."/>
            <person name="Alam I."/>
            <person name="Bajic V.B."/>
            <person name="Stingl U."/>
        </authorList>
    </citation>
    <scope>NUCLEOTIDE SEQUENCE [LARGE SCALE GENOMIC DNA]</scope>
    <source>
        <strain evidence="4 5">SARL4B</strain>
    </source>
</reference>
<dbReference type="STRING" id="1033806.HTIA_0215"/>
<dbReference type="KEGG" id="hti:HTIA_0215"/>
<evidence type="ECO:0000313" key="6">
    <source>
        <dbReference type="Proteomes" id="UP000015381"/>
    </source>
</evidence>
<keyword evidence="6" id="KW-1185">Reference proteome</keyword>
<reference evidence="4 5" key="2">
    <citation type="journal article" date="2013" name="PLoS ONE">
        <title>INDIGO - INtegrated Data Warehouse of MIcrobial GenOmes with Examples from the Red Sea Extremophiles.</title>
        <authorList>
            <person name="Alam I."/>
            <person name="Antunes A."/>
            <person name="Kamau A.A."/>
            <person name="Ba Alawi W."/>
            <person name="Kalkatawi M."/>
            <person name="Stingl U."/>
            <person name="Bajic V.B."/>
        </authorList>
    </citation>
    <scope>NUCLEOTIDE SEQUENCE [LARGE SCALE GENOMIC DNA]</scope>
    <source>
        <strain evidence="4 5">SARL4B</strain>
    </source>
</reference>
<evidence type="ECO:0000313" key="5">
    <source>
        <dbReference type="Proteomes" id="UP000003861"/>
    </source>
</evidence>
<evidence type="ECO:0000313" key="3">
    <source>
        <dbReference type="EMBL" id="CCQ32366.1"/>
    </source>
</evidence>
<feature type="region of interest" description="Disordered" evidence="1">
    <location>
        <begin position="94"/>
        <end position="160"/>
    </location>
</feature>
<reference evidence="3 6" key="3">
    <citation type="journal article" date="2014" name="Environ. Microbiol.">
        <title>Halorhabdus tiamatea: proteogenomics and glycosidase activity measurements identify the first cultivated euryarchaeon from a deep-sea anoxic brine lake as potential polysaccharide degrader.</title>
        <authorList>
            <person name="Werner J."/>
            <person name="Ferrer M."/>
            <person name="Michel G."/>
            <person name="Mann A.J."/>
            <person name="Huang S."/>
            <person name="Juarez S."/>
            <person name="Ciordia S."/>
            <person name="Albar J.P."/>
            <person name="Alcaide M."/>
            <person name="La Cono V."/>
            <person name="Yakimov M.M."/>
            <person name="Antunes A."/>
            <person name="Taborda M."/>
            <person name="Da Costa M.S."/>
            <person name="Amann R.I."/>
            <person name="Gloeckner F.O."/>
            <person name="Golyshina O.V."/>
            <person name="Golyshin P.N."/>
            <person name="Teeling H."/>
        </authorList>
    </citation>
    <scope>NUCLEOTIDE SEQUENCE [LARGE SCALE GENOMIC DNA]</scope>
    <source>
        <strain evidence="6">SARL4B</strain>
        <strain evidence="3">Type strain: SARL4B</strain>
    </source>
</reference>
<protein>
    <recommendedName>
        <fullName evidence="2">DUF7310 domain-containing protein</fullName>
    </recommendedName>
</protein>
<sequence length="174" mass="19119">MTDLETLEQRLVAIERTVLEDDHERRAFEGDSAADADLEGIETRLDALEARVAELEATVQSIDGYVSQVESVNQAVERRADAALATVDRLESRLEALESTGDGQPRGDESQSSAGHAQNDKATNRPADAPAPVRQDRERSNPTDDGQAPDEHTDWPGPLTKFRDVFAGVREWIP</sequence>
<dbReference type="Proteomes" id="UP000015381">
    <property type="component" value="Chromosome I"/>
</dbReference>
<dbReference type="InterPro" id="IPR055734">
    <property type="entry name" value="DUF7310"/>
</dbReference>
<dbReference type="AlphaFoldDB" id="F7PHT8"/>